<dbReference type="EMBL" id="AP025516">
    <property type="protein sequence ID" value="BDD87408.1"/>
    <property type="molecule type" value="Genomic_DNA"/>
</dbReference>
<gene>
    <name evidence="1" type="ORF">DPPLL_17730</name>
</gene>
<evidence type="ECO:0000313" key="1">
    <source>
        <dbReference type="EMBL" id="BDD87408.1"/>
    </source>
</evidence>
<proteinExistence type="predicted"/>
<dbReference type="Proteomes" id="UP000830055">
    <property type="component" value="Chromosome"/>
</dbReference>
<keyword evidence="2" id="KW-1185">Reference proteome</keyword>
<dbReference type="RefSeq" id="WP_284154437.1">
    <property type="nucleotide sequence ID" value="NZ_AP025516.1"/>
</dbReference>
<dbReference type="InterPro" id="IPR036411">
    <property type="entry name" value="TorD-like_sf"/>
</dbReference>
<organism evidence="1 2">
    <name type="scientific">Desulfofustis limnaeus</name>
    <dbReference type="NCBI Taxonomy" id="2740163"/>
    <lineage>
        <taxon>Bacteria</taxon>
        <taxon>Pseudomonadati</taxon>
        <taxon>Thermodesulfobacteriota</taxon>
        <taxon>Desulfobulbia</taxon>
        <taxon>Desulfobulbales</taxon>
        <taxon>Desulfocapsaceae</taxon>
        <taxon>Desulfofustis</taxon>
    </lineage>
</organism>
<dbReference type="Gene3D" id="1.10.3480.10">
    <property type="entry name" value="TorD-like"/>
    <property type="match status" value="1"/>
</dbReference>
<dbReference type="SUPFAM" id="SSF89155">
    <property type="entry name" value="TorD-like"/>
    <property type="match status" value="1"/>
</dbReference>
<protein>
    <recommendedName>
        <fullName evidence="3">HPt domain-containing protein</fullName>
    </recommendedName>
</protein>
<evidence type="ECO:0008006" key="3">
    <source>
        <dbReference type="Google" id="ProtNLM"/>
    </source>
</evidence>
<accession>A0ABN6M3B0</accession>
<sequence>MDDLNRDIIKTRLRFLDLIKSFFLEPPDAERLSRWRGMFHALSGTLGATRLDAAIQNLAHRLETDRLKELQADYKQIFSPGSGTQPLTLAANLDVNEEVFPKPDEALRIFFSEAGLEPADTSAITLLDAQISLIKSEKAGYPTSPWQARLVSAFLVPFFERLVLSLQSCCRASFYYDCCVFSLAYLEVEQALFSHQELNAGVS</sequence>
<evidence type="ECO:0000313" key="2">
    <source>
        <dbReference type="Proteomes" id="UP000830055"/>
    </source>
</evidence>
<reference evidence="1 2" key="1">
    <citation type="submission" date="2022-01" db="EMBL/GenBank/DDBJ databases">
        <title>Desulfofustis limnae sp. nov., a novel mesophilic sulfate-reducing bacterium isolated from marsh soil.</title>
        <authorList>
            <person name="Watanabe M."/>
            <person name="Takahashi A."/>
            <person name="Kojima H."/>
            <person name="Fukui M."/>
        </authorList>
    </citation>
    <scope>NUCLEOTIDE SEQUENCE [LARGE SCALE GENOMIC DNA]</scope>
    <source>
        <strain evidence="1 2">PPLL</strain>
    </source>
</reference>
<name>A0ABN6M3B0_9BACT</name>